<dbReference type="GO" id="GO:0005524">
    <property type="term" value="F:ATP binding"/>
    <property type="evidence" value="ECO:0007669"/>
    <property type="project" value="UniProtKB-KW"/>
</dbReference>
<dbReference type="EMBL" id="JBHMAR010000046">
    <property type="protein sequence ID" value="MFB9738346.1"/>
    <property type="molecule type" value="Genomic_DNA"/>
</dbReference>
<sequence>MLISLIHHARPGRGPLLASVAAGVGVSACYVAQSLLLTLAVARGLREDLTGAVWACCGALALVAVRALLIWAREVAAARAAERVKTDLRLRLYRHLLTLGPAHVTRQRTGAVLTTLQDSVEALDRFVSIFLPQVLVSVLGGLGIVAVLALIDPPVALLVAVTAVLAAAVPRLLRHRMRQMLMDFMRGWRGLSADYLDAVQGPPALKAVGADGHFGTRLSRSAWDFYRSSLRFTQIGTISAGFVGFFAALGTAAAVGLAAWQYASGDLSVTAVFAVLLLSREAFRPVTELMAAFHAGQAALPADEAIRELLAAKPVVPDTGTTPPARTGAPPRVTFDDVTYTYPGQGQPAVDRVTITLEASTTTAVVGPSGAGKSTLARLLLRFADPDPGNGRISADGVDLRHMSLADWHTRIAVVSQEVFLFHGTVHDNIAFGRADAGPQDIEKAARAAHAHDFITALPDGYDTVIGERGLRLSGGQRQRLAIARALLADAPLLILDEATSSVDIAAERAVVDALDRLREGRTVLVIAHRLSTVADADHLVVLTDGRVAEAAPPDQLLAQGGAYARLVARQREGATR</sequence>
<evidence type="ECO:0000313" key="11">
    <source>
        <dbReference type="Proteomes" id="UP001589703"/>
    </source>
</evidence>
<dbReference type="SUPFAM" id="SSF90123">
    <property type="entry name" value="ABC transporter transmembrane region"/>
    <property type="match status" value="1"/>
</dbReference>
<keyword evidence="2 7" id="KW-0812">Transmembrane</keyword>
<name>A0ABV5VKJ1_9ACTN</name>
<keyword evidence="3" id="KW-0547">Nucleotide-binding</keyword>
<evidence type="ECO:0000256" key="2">
    <source>
        <dbReference type="ARBA" id="ARBA00022692"/>
    </source>
</evidence>
<evidence type="ECO:0000256" key="3">
    <source>
        <dbReference type="ARBA" id="ARBA00022741"/>
    </source>
</evidence>
<evidence type="ECO:0000256" key="1">
    <source>
        <dbReference type="ARBA" id="ARBA00004651"/>
    </source>
</evidence>
<evidence type="ECO:0000313" key="10">
    <source>
        <dbReference type="EMBL" id="MFB9738346.1"/>
    </source>
</evidence>
<evidence type="ECO:0000256" key="5">
    <source>
        <dbReference type="ARBA" id="ARBA00022989"/>
    </source>
</evidence>
<organism evidence="10 11">
    <name type="scientific">Streptomyces thermocoprophilus</name>
    <dbReference type="NCBI Taxonomy" id="78356"/>
    <lineage>
        <taxon>Bacteria</taxon>
        <taxon>Bacillati</taxon>
        <taxon>Actinomycetota</taxon>
        <taxon>Actinomycetes</taxon>
        <taxon>Kitasatosporales</taxon>
        <taxon>Streptomycetaceae</taxon>
        <taxon>Streptomyces</taxon>
    </lineage>
</organism>
<comment type="caution">
    <text evidence="10">The sequence shown here is derived from an EMBL/GenBank/DDBJ whole genome shotgun (WGS) entry which is preliminary data.</text>
</comment>
<dbReference type="InterPro" id="IPR036640">
    <property type="entry name" value="ABC1_TM_sf"/>
</dbReference>
<proteinExistence type="predicted"/>
<evidence type="ECO:0000259" key="8">
    <source>
        <dbReference type="PROSITE" id="PS50893"/>
    </source>
</evidence>
<dbReference type="InterPro" id="IPR003439">
    <property type="entry name" value="ABC_transporter-like_ATP-bd"/>
</dbReference>
<keyword evidence="4 10" id="KW-0067">ATP-binding</keyword>
<accession>A0ABV5VKJ1</accession>
<dbReference type="PANTHER" id="PTHR24221">
    <property type="entry name" value="ATP-BINDING CASSETTE SUB-FAMILY B"/>
    <property type="match status" value="1"/>
</dbReference>
<dbReference type="SUPFAM" id="SSF52540">
    <property type="entry name" value="P-loop containing nucleoside triphosphate hydrolases"/>
    <property type="match status" value="1"/>
</dbReference>
<protein>
    <submittedName>
        <fullName evidence="10">ABC transporter ATP-binding protein</fullName>
    </submittedName>
</protein>
<dbReference type="Proteomes" id="UP001589703">
    <property type="component" value="Unassembled WGS sequence"/>
</dbReference>
<dbReference type="Pfam" id="PF00005">
    <property type="entry name" value="ABC_tran"/>
    <property type="match status" value="1"/>
</dbReference>
<feature type="transmembrane region" description="Helical" evidence="7">
    <location>
        <begin position="155"/>
        <end position="173"/>
    </location>
</feature>
<dbReference type="InterPro" id="IPR003593">
    <property type="entry name" value="AAA+_ATPase"/>
</dbReference>
<evidence type="ECO:0000256" key="7">
    <source>
        <dbReference type="SAM" id="Phobius"/>
    </source>
</evidence>
<dbReference type="InterPro" id="IPR017871">
    <property type="entry name" value="ABC_transporter-like_CS"/>
</dbReference>
<feature type="transmembrane region" description="Helical" evidence="7">
    <location>
        <begin position="235"/>
        <end position="253"/>
    </location>
</feature>
<feature type="transmembrane region" description="Helical" evidence="7">
    <location>
        <begin position="126"/>
        <end position="149"/>
    </location>
</feature>
<evidence type="ECO:0000256" key="6">
    <source>
        <dbReference type="ARBA" id="ARBA00023136"/>
    </source>
</evidence>
<keyword evidence="11" id="KW-1185">Reference proteome</keyword>
<reference evidence="10 11" key="1">
    <citation type="submission" date="2024-09" db="EMBL/GenBank/DDBJ databases">
        <authorList>
            <person name="Sun Q."/>
            <person name="Mori K."/>
        </authorList>
    </citation>
    <scope>NUCLEOTIDE SEQUENCE [LARGE SCALE GENOMIC DNA]</scope>
    <source>
        <strain evidence="10 11">JCM 10918</strain>
    </source>
</reference>
<keyword evidence="6 7" id="KW-0472">Membrane</keyword>
<feature type="transmembrane region" description="Helical" evidence="7">
    <location>
        <begin position="52"/>
        <end position="72"/>
    </location>
</feature>
<dbReference type="Pfam" id="PF00664">
    <property type="entry name" value="ABC_membrane"/>
    <property type="match status" value="1"/>
</dbReference>
<evidence type="ECO:0000259" key="9">
    <source>
        <dbReference type="PROSITE" id="PS50929"/>
    </source>
</evidence>
<comment type="subcellular location">
    <subcellularLocation>
        <location evidence="1">Cell membrane</location>
        <topology evidence="1">Multi-pass membrane protein</topology>
    </subcellularLocation>
</comment>
<dbReference type="PROSITE" id="PS50893">
    <property type="entry name" value="ABC_TRANSPORTER_2"/>
    <property type="match status" value="1"/>
</dbReference>
<gene>
    <name evidence="10" type="ORF">ACFFRO_25020</name>
</gene>
<keyword evidence="5 7" id="KW-1133">Transmembrane helix</keyword>
<dbReference type="Gene3D" id="1.20.1560.10">
    <property type="entry name" value="ABC transporter type 1, transmembrane domain"/>
    <property type="match status" value="1"/>
</dbReference>
<dbReference type="RefSeq" id="WP_385859872.1">
    <property type="nucleotide sequence ID" value="NZ_JBHMAR010000046.1"/>
</dbReference>
<feature type="domain" description="ABC transmembrane type-1" evidence="9">
    <location>
        <begin position="17"/>
        <end position="298"/>
    </location>
</feature>
<dbReference type="InterPro" id="IPR039421">
    <property type="entry name" value="Type_1_exporter"/>
</dbReference>
<dbReference type="PANTHER" id="PTHR24221:SF646">
    <property type="entry name" value="HAEMOLYSIN SECRETION ATP-BINDING PROTEIN"/>
    <property type="match status" value="1"/>
</dbReference>
<dbReference type="InterPro" id="IPR027417">
    <property type="entry name" value="P-loop_NTPase"/>
</dbReference>
<dbReference type="InterPro" id="IPR011527">
    <property type="entry name" value="ABC1_TM_dom"/>
</dbReference>
<dbReference type="PROSITE" id="PS00211">
    <property type="entry name" value="ABC_TRANSPORTER_1"/>
    <property type="match status" value="1"/>
</dbReference>
<feature type="transmembrane region" description="Helical" evidence="7">
    <location>
        <begin position="16"/>
        <end position="40"/>
    </location>
</feature>
<evidence type="ECO:0000256" key="4">
    <source>
        <dbReference type="ARBA" id="ARBA00022840"/>
    </source>
</evidence>
<dbReference type="PROSITE" id="PS50929">
    <property type="entry name" value="ABC_TM1F"/>
    <property type="match status" value="1"/>
</dbReference>
<feature type="domain" description="ABC transporter" evidence="8">
    <location>
        <begin position="333"/>
        <end position="570"/>
    </location>
</feature>
<dbReference type="Gene3D" id="3.40.50.300">
    <property type="entry name" value="P-loop containing nucleotide triphosphate hydrolases"/>
    <property type="match status" value="1"/>
</dbReference>
<dbReference type="SMART" id="SM00382">
    <property type="entry name" value="AAA"/>
    <property type="match status" value="1"/>
</dbReference>